<dbReference type="InterPro" id="IPR050683">
    <property type="entry name" value="Bact_Polysacc_Export_ATP-bd"/>
</dbReference>
<dbReference type="PANTHER" id="PTHR46743">
    <property type="entry name" value="TEICHOIC ACIDS EXPORT ATP-BINDING PROTEIN TAGH"/>
    <property type="match status" value="1"/>
</dbReference>
<keyword evidence="3" id="KW-0547">Nucleotide-binding</keyword>
<gene>
    <name evidence="6" type="ORF">ATE48_13325</name>
</gene>
<keyword evidence="2" id="KW-0813">Transport</keyword>
<dbReference type="CDD" id="cd10147">
    <property type="entry name" value="Wzt_C-like"/>
    <property type="match status" value="1"/>
</dbReference>
<dbReference type="InterPro" id="IPR003439">
    <property type="entry name" value="ABC_transporter-like_ATP-bd"/>
</dbReference>
<dbReference type="PANTHER" id="PTHR46743:SF2">
    <property type="entry name" value="TEICHOIC ACIDS EXPORT ATP-BINDING PROTEIN TAGH"/>
    <property type="match status" value="1"/>
</dbReference>
<keyword evidence="7" id="KW-1185">Reference proteome</keyword>
<dbReference type="GO" id="GO:0016887">
    <property type="term" value="F:ATP hydrolysis activity"/>
    <property type="evidence" value="ECO:0007669"/>
    <property type="project" value="InterPro"/>
</dbReference>
<dbReference type="Pfam" id="PF00005">
    <property type="entry name" value="ABC_tran"/>
    <property type="match status" value="1"/>
</dbReference>
<proteinExistence type="inferred from homology"/>
<dbReference type="KEGG" id="cbot:ATE48_13325"/>
<dbReference type="InParanoid" id="A0A1B1AJU7"/>
<dbReference type="InterPro" id="IPR027417">
    <property type="entry name" value="P-loop_NTPase"/>
</dbReference>
<organism evidence="6 7">
    <name type="scientific">Candidatus Viadribacter manganicus</name>
    <dbReference type="NCBI Taxonomy" id="1759059"/>
    <lineage>
        <taxon>Bacteria</taxon>
        <taxon>Pseudomonadati</taxon>
        <taxon>Pseudomonadota</taxon>
        <taxon>Alphaproteobacteria</taxon>
        <taxon>Hyphomonadales</taxon>
        <taxon>Hyphomonadaceae</taxon>
        <taxon>Candidatus Viadribacter</taxon>
    </lineage>
</organism>
<evidence type="ECO:0000256" key="4">
    <source>
        <dbReference type="ARBA" id="ARBA00022840"/>
    </source>
</evidence>
<evidence type="ECO:0000256" key="1">
    <source>
        <dbReference type="ARBA" id="ARBA00005417"/>
    </source>
</evidence>
<dbReference type="InterPro" id="IPR029439">
    <property type="entry name" value="Wzt_C"/>
</dbReference>
<evidence type="ECO:0000313" key="6">
    <source>
        <dbReference type="EMBL" id="ANP46823.1"/>
    </source>
</evidence>
<dbReference type="PROSITE" id="PS50893">
    <property type="entry name" value="ABC_TRANSPORTER_2"/>
    <property type="match status" value="1"/>
</dbReference>
<dbReference type="InterPro" id="IPR003593">
    <property type="entry name" value="AAA+_ATPase"/>
</dbReference>
<sequence length="443" mass="48670">MSAADLDRPAPNAAMATSEEPALRVQGLGKRYLLDGGKHSAGALLNARVREDQAFWALRDVSFTINRGERVGIIGRNGAGKSTLLKLLSRVIAPSEGRAEIRGRVASLLEVGTGFNPHLPGRENIYLNAALLGLSRKQIDERIDDIIAFAELGRFINEPIRVYSTGMRARLGFAVAAHIDPDVLMLDEVLSVGDAAFQAKCLQRVGELMVDNPTLIFVSHSFAAVRQFCDRCIWIERGEIAMDGSVDDVVKAYTDQSMNLKASVKFEAPPQRRKSLPRGMAQPESDTTARLLAARVLDAEDAETAHIDVNADFNIEVDYQIVSGEAVVLPAFRFYTEDAHLIFSAVCSEPEAGQWRRGPGIYRSRMHVPAHLLNLGLHRVSVALNAPHAGGLTRHHVVEDALTFWAHEARFGEDSARGPYVRLKGAVRPLFLWSHARVDDLFG</sequence>
<dbReference type="GO" id="GO:0005524">
    <property type="term" value="F:ATP binding"/>
    <property type="evidence" value="ECO:0007669"/>
    <property type="project" value="UniProtKB-KW"/>
</dbReference>
<dbReference type="RefSeq" id="WP_066772290.1">
    <property type="nucleotide sequence ID" value="NZ_CP013244.1"/>
</dbReference>
<keyword evidence="4" id="KW-0067">ATP-binding</keyword>
<dbReference type="SUPFAM" id="SSF52540">
    <property type="entry name" value="P-loop containing nucleoside triphosphate hydrolases"/>
    <property type="match status" value="1"/>
</dbReference>
<protein>
    <recommendedName>
        <fullName evidence="5">ABC transporter domain-containing protein</fullName>
    </recommendedName>
</protein>
<name>A0A1B1AJU7_9PROT</name>
<dbReference type="CDD" id="cd03220">
    <property type="entry name" value="ABC_KpsT_Wzt"/>
    <property type="match status" value="1"/>
</dbReference>
<dbReference type="InterPro" id="IPR015860">
    <property type="entry name" value="ABC_transpr_TagH-like"/>
</dbReference>
<evidence type="ECO:0000259" key="5">
    <source>
        <dbReference type="PROSITE" id="PS50893"/>
    </source>
</evidence>
<reference evidence="6 7" key="1">
    <citation type="submission" date="2015-11" db="EMBL/GenBank/DDBJ databases">
        <title>Whole-Genome Sequence of Candidatus Oderbacter manganicum from the National Park Lower Oder Valley, Germany.</title>
        <authorList>
            <person name="Braun B."/>
            <person name="Liere K."/>
            <person name="Szewzyk U."/>
        </authorList>
    </citation>
    <scope>NUCLEOTIDE SEQUENCE [LARGE SCALE GENOMIC DNA]</scope>
    <source>
        <strain evidence="6 7">OTSz_A_272</strain>
    </source>
</reference>
<evidence type="ECO:0000313" key="7">
    <source>
        <dbReference type="Proteomes" id="UP000092498"/>
    </source>
</evidence>
<accession>A0A1B1AJU7</accession>
<dbReference type="EMBL" id="CP013244">
    <property type="protein sequence ID" value="ANP46823.1"/>
    <property type="molecule type" value="Genomic_DNA"/>
</dbReference>
<evidence type="ECO:0000256" key="2">
    <source>
        <dbReference type="ARBA" id="ARBA00022448"/>
    </source>
</evidence>
<dbReference type="SMART" id="SM00382">
    <property type="entry name" value="AAA"/>
    <property type="match status" value="1"/>
</dbReference>
<dbReference type="AlphaFoldDB" id="A0A1B1AJU7"/>
<dbReference type="GO" id="GO:0140359">
    <property type="term" value="F:ABC-type transporter activity"/>
    <property type="evidence" value="ECO:0007669"/>
    <property type="project" value="InterPro"/>
</dbReference>
<dbReference type="Proteomes" id="UP000092498">
    <property type="component" value="Chromosome"/>
</dbReference>
<feature type="domain" description="ABC transporter" evidence="5">
    <location>
        <begin position="23"/>
        <end position="262"/>
    </location>
</feature>
<dbReference type="Gene3D" id="3.40.50.300">
    <property type="entry name" value="P-loop containing nucleotide triphosphate hydrolases"/>
    <property type="match status" value="1"/>
</dbReference>
<dbReference type="GO" id="GO:0016020">
    <property type="term" value="C:membrane"/>
    <property type="evidence" value="ECO:0007669"/>
    <property type="project" value="InterPro"/>
</dbReference>
<evidence type="ECO:0000256" key="3">
    <source>
        <dbReference type="ARBA" id="ARBA00022741"/>
    </source>
</evidence>
<comment type="similarity">
    <text evidence="1">Belongs to the ABC transporter superfamily.</text>
</comment>
<dbReference type="STRING" id="1759059.ATE48_13325"/>